<sequence>MNAKIGICGGEASKANQSPAHGQCAVQYTPTKYSSLPSTGRNRNAGEKEKDRQSKHPRKSRYCRSPVFGKSIGRTLRPRLLAALSCALSEQAASKEDSQVFWYSMLLTVLELCRAVICPQQSESFQQSSRQSTVCRAMA</sequence>
<name>A0A5C3DZW4_9BASI</name>
<accession>A0A5C3DZW4</accession>
<gene>
    <name evidence="2" type="ORF">UTRI_01505</name>
</gene>
<organism evidence="2 3">
    <name type="scientific">Ustilago trichophora</name>
    <dbReference type="NCBI Taxonomy" id="86804"/>
    <lineage>
        <taxon>Eukaryota</taxon>
        <taxon>Fungi</taxon>
        <taxon>Dikarya</taxon>
        <taxon>Basidiomycota</taxon>
        <taxon>Ustilaginomycotina</taxon>
        <taxon>Ustilaginomycetes</taxon>
        <taxon>Ustilaginales</taxon>
        <taxon>Ustilaginaceae</taxon>
        <taxon>Ustilago</taxon>
    </lineage>
</organism>
<feature type="region of interest" description="Disordered" evidence="1">
    <location>
        <begin position="1"/>
        <end position="62"/>
    </location>
</feature>
<dbReference type="Proteomes" id="UP000324022">
    <property type="component" value="Unassembled WGS sequence"/>
</dbReference>
<evidence type="ECO:0000313" key="2">
    <source>
        <dbReference type="EMBL" id="SPO22827.1"/>
    </source>
</evidence>
<dbReference type="AlphaFoldDB" id="A0A5C3DZW4"/>
<dbReference type="EMBL" id="OOIN01000004">
    <property type="protein sequence ID" value="SPO22827.1"/>
    <property type="molecule type" value="Genomic_DNA"/>
</dbReference>
<keyword evidence="3" id="KW-1185">Reference proteome</keyword>
<feature type="compositionally biased region" description="Polar residues" evidence="1">
    <location>
        <begin position="14"/>
        <end position="42"/>
    </location>
</feature>
<evidence type="ECO:0000313" key="3">
    <source>
        <dbReference type="Proteomes" id="UP000324022"/>
    </source>
</evidence>
<feature type="compositionally biased region" description="Basic and acidic residues" evidence="1">
    <location>
        <begin position="44"/>
        <end position="54"/>
    </location>
</feature>
<evidence type="ECO:0000256" key="1">
    <source>
        <dbReference type="SAM" id="MobiDB-lite"/>
    </source>
</evidence>
<proteinExistence type="predicted"/>
<reference evidence="2 3" key="1">
    <citation type="submission" date="2018-03" db="EMBL/GenBank/DDBJ databases">
        <authorList>
            <person name="Guldener U."/>
        </authorList>
    </citation>
    <scope>NUCLEOTIDE SEQUENCE [LARGE SCALE GENOMIC DNA]</scope>
    <source>
        <strain evidence="2 3">NBRC100155</strain>
    </source>
</reference>
<protein>
    <submittedName>
        <fullName evidence="2">Uncharacterized protein</fullName>
    </submittedName>
</protein>